<protein>
    <submittedName>
        <fullName evidence="7">ABC-type glycerol-3-phosphate transport system substrate-binding protein</fullName>
    </submittedName>
</protein>
<accession>A0ABS4ITD4</accession>
<dbReference type="Gene3D" id="3.40.190.10">
    <property type="entry name" value="Periplasmic binding protein-like II"/>
    <property type="match status" value="2"/>
</dbReference>
<comment type="caution">
    <text evidence="7">The sequence shown here is derived from an EMBL/GenBank/DDBJ whole genome shotgun (WGS) entry which is preliminary data.</text>
</comment>
<keyword evidence="4" id="KW-0564">Palmitate</keyword>
<feature type="transmembrane region" description="Helical" evidence="6">
    <location>
        <begin position="12"/>
        <end position="31"/>
    </location>
</feature>
<keyword evidence="2" id="KW-0732">Signal</keyword>
<dbReference type="SUPFAM" id="SSF53850">
    <property type="entry name" value="Periplasmic binding protein-like II"/>
    <property type="match status" value="1"/>
</dbReference>
<dbReference type="RefSeq" id="WP_209971584.1">
    <property type="nucleotide sequence ID" value="NZ_JAGGLB010000006.1"/>
</dbReference>
<evidence type="ECO:0000256" key="6">
    <source>
        <dbReference type="SAM" id="Phobius"/>
    </source>
</evidence>
<dbReference type="PANTHER" id="PTHR43649:SF33">
    <property type="entry name" value="POLYGALACTURONAN_RHAMNOGALACTURONAN-BINDING PROTEIN YTCQ"/>
    <property type="match status" value="1"/>
</dbReference>
<keyword evidence="5" id="KW-0449">Lipoprotein</keyword>
<dbReference type="EMBL" id="JAGGLB010000006">
    <property type="protein sequence ID" value="MBP1990833.1"/>
    <property type="molecule type" value="Genomic_DNA"/>
</dbReference>
<evidence type="ECO:0000256" key="1">
    <source>
        <dbReference type="ARBA" id="ARBA00022475"/>
    </source>
</evidence>
<evidence type="ECO:0000256" key="3">
    <source>
        <dbReference type="ARBA" id="ARBA00023136"/>
    </source>
</evidence>
<sequence>MNQKKLGLQQKWGHKFVLVVTIAILMLIVSACTKDTKEPNNEEPKQTATGTDASPIVVKDEERSVVDLSLWSGGITLDNVEGIKNDPVKKFVEDKFKINLKLLTGDLEKIKLLVTTGQSPDIISMPLWLPGANDFLKLSLKEDLFVDIGAMVAGNEDKYPLIAKFMKEPEYRYFNTMFSDDPNSNKAIWIGTYMKGAFGSPIFNMQILNKLNLKLPTTLDEFIHVLREIKKSDPKIIPLGLRNCKGECLLDDLDQIFFNTQGTTAASKLQDANGNWYDSAIDPKNKTVWKQLQDLYKEGLFDKEMFTKDTYYHGTNDFATGKTAAITFAVPNTNDGLYRWAVDEFIKANPTATYQDVQMLPHALTGPGGTAISRNPAFNVLNGIVIPKSNKNPERALEYIEWTLSNEGQTAKFYGIEGVHYKKNAEGKPELISVDEWKKVTDVWAIDGNHGMFWAYMYAQGGKMDYENNSWFEAHVKQTFPIIERIPETPQSKYYNGILETWKQETFKEIDFYNGFANFSPEYLTIDAKLKEIKSKYFNKFFVGELDVDKNWDAFVKEYQDAGLSAYITEYTRGVKEAKEKFEAAK</sequence>
<evidence type="ECO:0000256" key="2">
    <source>
        <dbReference type="ARBA" id="ARBA00022729"/>
    </source>
</evidence>
<keyword evidence="1" id="KW-1003">Cell membrane</keyword>
<dbReference type="PROSITE" id="PS51257">
    <property type="entry name" value="PROKAR_LIPOPROTEIN"/>
    <property type="match status" value="1"/>
</dbReference>
<evidence type="ECO:0000313" key="8">
    <source>
        <dbReference type="Proteomes" id="UP001519287"/>
    </source>
</evidence>
<gene>
    <name evidence="7" type="ORF">J2Z66_002439</name>
</gene>
<evidence type="ECO:0000256" key="4">
    <source>
        <dbReference type="ARBA" id="ARBA00023139"/>
    </source>
</evidence>
<dbReference type="InterPro" id="IPR006059">
    <property type="entry name" value="SBP"/>
</dbReference>
<proteinExistence type="predicted"/>
<keyword evidence="8" id="KW-1185">Reference proteome</keyword>
<dbReference type="Pfam" id="PF01547">
    <property type="entry name" value="SBP_bac_1"/>
    <property type="match status" value="1"/>
</dbReference>
<name>A0ABS4ITD4_9BACL</name>
<dbReference type="Proteomes" id="UP001519287">
    <property type="component" value="Unassembled WGS sequence"/>
</dbReference>
<dbReference type="PANTHER" id="PTHR43649">
    <property type="entry name" value="ARABINOSE-BINDING PROTEIN-RELATED"/>
    <property type="match status" value="1"/>
</dbReference>
<evidence type="ECO:0000313" key="7">
    <source>
        <dbReference type="EMBL" id="MBP1990833.1"/>
    </source>
</evidence>
<dbReference type="InterPro" id="IPR050490">
    <property type="entry name" value="Bact_solute-bd_prot1"/>
</dbReference>
<evidence type="ECO:0000256" key="5">
    <source>
        <dbReference type="ARBA" id="ARBA00023288"/>
    </source>
</evidence>
<reference evidence="7 8" key="1">
    <citation type="submission" date="2021-03" db="EMBL/GenBank/DDBJ databases">
        <title>Genomic Encyclopedia of Type Strains, Phase IV (KMG-IV): sequencing the most valuable type-strain genomes for metagenomic binning, comparative biology and taxonomic classification.</title>
        <authorList>
            <person name="Goeker M."/>
        </authorList>
    </citation>
    <scope>NUCLEOTIDE SEQUENCE [LARGE SCALE GENOMIC DNA]</scope>
    <source>
        <strain evidence="7 8">DSM 26048</strain>
    </source>
</reference>
<keyword evidence="3 6" id="KW-0472">Membrane</keyword>
<keyword evidence="6" id="KW-1133">Transmembrane helix</keyword>
<organism evidence="7 8">
    <name type="scientific">Paenibacillus eucommiae</name>
    <dbReference type="NCBI Taxonomy" id="1355755"/>
    <lineage>
        <taxon>Bacteria</taxon>
        <taxon>Bacillati</taxon>
        <taxon>Bacillota</taxon>
        <taxon>Bacilli</taxon>
        <taxon>Bacillales</taxon>
        <taxon>Paenibacillaceae</taxon>
        <taxon>Paenibacillus</taxon>
    </lineage>
</organism>
<keyword evidence="6" id="KW-0812">Transmembrane</keyword>